<accession>A0A2H1VCF4</accession>
<dbReference type="EMBL" id="ODYU01001793">
    <property type="protein sequence ID" value="SOQ38481.1"/>
    <property type="molecule type" value="Genomic_DNA"/>
</dbReference>
<dbReference type="AlphaFoldDB" id="A0A2H1VCF4"/>
<reference evidence="1" key="1">
    <citation type="submission" date="2016-07" db="EMBL/GenBank/DDBJ databases">
        <authorList>
            <person name="Bretaudeau A."/>
        </authorList>
    </citation>
    <scope>NUCLEOTIDE SEQUENCE</scope>
    <source>
        <strain evidence="1">Rice</strain>
        <tissue evidence="1">Whole body</tissue>
    </source>
</reference>
<gene>
    <name evidence="1" type="ORF">SFRICE_038769</name>
</gene>
<dbReference type="SUPFAM" id="SSF53098">
    <property type="entry name" value="Ribonuclease H-like"/>
    <property type="match status" value="1"/>
</dbReference>
<organism evidence="1">
    <name type="scientific">Spodoptera frugiperda</name>
    <name type="common">Fall armyworm</name>
    <dbReference type="NCBI Taxonomy" id="7108"/>
    <lineage>
        <taxon>Eukaryota</taxon>
        <taxon>Metazoa</taxon>
        <taxon>Ecdysozoa</taxon>
        <taxon>Arthropoda</taxon>
        <taxon>Hexapoda</taxon>
        <taxon>Insecta</taxon>
        <taxon>Pterygota</taxon>
        <taxon>Neoptera</taxon>
        <taxon>Endopterygota</taxon>
        <taxon>Lepidoptera</taxon>
        <taxon>Glossata</taxon>
        <taxon>Ditrysia</taxon>
        <taxon>Noctuoidea</taxon>
        <taxon>Noctuidae</taxon>
        <taxon>Amphipyrinae</taxon>
        <taxon>Spodoptera</taxon>
    </lineage>
</organism>
<name>A0A2H1VCF4_SPOFR</name>
<dbReference type="InterPro" id="IPR012337">
    <property type="entry name" value="RNaseH-like_sf"/>
</dbReference>
<proteinExistence type="predicted"/>
<protein>
    <submittedName>
        <fullName evidence="1">SFRICE_038769</fullName>
    </submittedName>
</protein>
<evidence type="ECO:0000313" key="1">
    <source>
        <dbReference type="EMBL" id="SOQ38481.1"/>
    </source>
</evidence>
<sequence>MIPTDMPFEFKRLQFPILLAFAMTINKSQGQSLKVCGLNLEYSCFLFVFVPDNKTKNVVYHKCFIKSACRVRFLFKLGLATYPFEILSIDTMGGLGSARPTKTYLHLLVDHFTRYAFILTSITQNKKKVYLLPILFTAINTPFFNGLNERLNQTLVNKIS</sequence>